<dbReference type="InterPro" id="IPR036691">
    <property type="entry name" value="Endo/exonu/phosph_ase_sf"/>
</dbReference>
<accession>A0A6A3AHK2</accession>
<feature type="region of interest" description="Disordered" evidence="2">
    <location>
        <begin position="1"/>
        <end position="37"/>
    </location>
</feature>
<dbReference type="InterPro" id="IPR002156">
    <property type="entry name" value="RNaseH_domain"/>
</dbReference>
<evidence type="ECO:0000256" key="1">
    <source>
        <dbReference type="PROSITE-ProRule" id="PRU00047"/>
    </source>
</evidence>
<name>A0A6A3AHK2_HIBSY</name>
<dbReference type="PANTHER" id="PTHR33116:SF86">
    <property type="entry name" value="REVERSE TRANSCRIPTASE DOMAIN-CONTAINING PROTEIN"/>
    <property type="match status" value="1"/>
</dbReference>
<dbReference type="GO" id="GO:0004523">
    <property type="term" value="F:RNA-DNA hybrid ribonuclease activity"/>
    <property type="evidence" value="ECO:0007669"/>
    <property type="project" value="InterPro"/>
</dbReference>
<organism evidence="4 5">
    <name type="scientific">Hibiscus syriacus</name>
    <name type="common">Rose of Sharon</name>
    <dbReference type="NCBI Taxonomy" id="106335"/>
    <lineage>
        <taxon>Eukaryota</taxon>
        <taxon>Viridiplantae</taxon>
        <taxon>Streptophyta</taxon>
        <taxon>Embryophyta</taxon>
        <taxon>Tracheophyta</taxon>
        <taxon>Spermatophyta</taxon>
        <taxon>Magnoliopsida</taxon>
        <taxon>eudicotyledons</taxon>
        <taxon>Gunneridae</taxon>
        <taxon>Pentapetalae</taxon>
        <taxon>rosids</taxon>
        <taxon>malvids</taxon>
        <taxon>Malvales</taxon>
        <taxon>Malvaceae</taxon>
        <taxon>Malvoideae</taxon>
        <taxon>Hibiscus</taxon>
    </lineage>
</organism>
<dbReference type="GO" id="GO:0008270">
    <property type="term" value="F:zinc ion binding"/>
    <property type="evidence" value="ECO:0007669"/>
    <property type="project" value="UniProtKB-KW"/>
</dbReference>
<dbReference type="PROSITE" id="PS50158">
    <property type="entry name" value="ZF_CCHC"/>
    <property type="match status" value="1"/>
</dbReference>
<dbReference type="Proteomes" id="UP000436088">
    <property type="component" value="Unassembled WGS sequence"/>
</dbReference>
<dbReference type="InterPro" id="IPR043502">
    <property type="entry name" value="DNA/RNA_pol_sf"/>
</dbReference>
<feature type="compositionally biased region" description="Polar residues" evidence="2">
    <location>
        <begin position="26"/>
        <end position="35"/>
    </location>
</feature>
<proteinExistence type="predicted"/>
<evidence type="ECO:0000313" key="4">
    <source>
        <dbReference type="EMBL" id="KAE8702745.1"/>
    </source>
</evidence>
<feature type="compositionally biased region" description="Basic and acidic residues" evidence="2">
    <location>
        <begin position="351"/>
        <end position="361"/>
    </location>
</feature>
<dbReference type="InterPro" id="IPR044730">
    <property type="entry name" value="RNase_H-like_dom_plant"/>
</dbReference>
<dbReference type="Pfam" id="PF13456">
    <property type="entry name" value="RVT_3"/>
    <property type="match status" value="1"/>
</dbReference>
<evidence type="ECO:0000313" key="5">
    <source>
        <dbReference type="Proteomes" id="UP000436088"/>
    </source>
</evidence>
<dbReference type="InterPro" id="IPR000477">
    <property type="entry name" value="RT_dom"/>
</dbReference>
<sequence>MKPSEAPSADARLPKKQRRRDEDSPDSSTIASDGATTLMECDGSPHAISYKDDVIKSTVAHPDPKTIDLDDDDIELLKEDITLGFSNGILTIDFSERVQSLAVKSMDLTLVVKVLGRRVGYNTLYNRIYSIWKPSFPLKLIDIENDYFLVKFSNYGDYLKVLTEGPWTIFGHYLTVEPWSLDFQPSQDYPSRLMAWIRLAGLPVTLYKRSFIEAIGNQVGSVIKIDFQTDNVCRGHFARLAVSLNLHRPLVSKLLINGRLQIIEYESLPTVCFHCGIYGHHKDICPQLPVQEEVQPASEVHPVQPLTIDNSVSDEAFGPWMLVERKNENHPKSRVIEVEPTVPPTTSPLTHTDKNKSKDKALANPKKATTVPSGLKKQTHLGSKPAKLHVLSKLPMHGSRNASSRASSSNLSRLNLIENLDPNKHQAVKLVDGDNPHIPTEVLASSATSKGTGAAVAIGISIALPGNICEIILRMLIHCKSNNHSALATFVYASPNPAKRKTLWSYLQLLSNHINEPWVILGDFNAALSPNDRKGCVSIPVSDQDFSNVVFDSSLHDLGYQGPDFTWYRGPCAVRLDRCLCNDKWLDAYPDTLAAFSPQAQHFGASKGIQRYLDKKHSAYLLQLETKLQAELELILDQEELLWKKKSRAYWISFGDRNTAYFHKKAITNRRANRIYSLQISTGDWCSNLNTLQQEANSYFQELFSSCEEEHGTYPISGCFPTLPPELTKKLELMPNLLEIKEALFDMAPLNSPGADGVHAHFYQKHWDIVGASVCFTIKNIFSGRSISENIIINQEVIHSMKSKKDKEGWMAIKVDLEKAFDHLRWDFIADTLSEAGFPPIIKRLILHCISSSSMQVQFNGGLNNDFKPQCGVRQGDPISPYLFVLTMERLGHRIHLASEEGAWKPFKLVRGCIPITHLFFADDLILYAKATAAYAILIDNILEEFGRYSGHKVNKLKSHVYFSPNTSVESANTVCSHLGIKQVPNLGVYLGMPVMHKQATCDFYNFIIDKIKSKLHGWSAKTLSFAGRITLANSVLMAIPTYFMQTCRFPSRVCHDIEKLVRHFIWSSSNQNRGIPLVSWDTLSQPRHNGGLGIRRLQHHNSAFHMKLCDGTVIKFWHDIWMPNLGRLSEWKLYHVSIEDNMLVCEAALPNGNWNWNLLRQSLQPSIILHLLNVQPPNLTSGRDRCCWSQGKHGEFTVKSAYDLIAKDLWDPKDAIWTKLWCMTIPERLKNFLWLSYKDRLLTNVNRCPLPNFFFTNASDWLVMNLESNNLFAGTSIPWKVLFSSIAWQIWKRRNACIFSNLFIHNDQLLCLSKNWALYIIEANTITPTDSVAARPKLVQWKPAPPDWSTLNTDGAVHKVSSYGSVGGTIRNTNGDWIIGFNKPVGISTPLQAELWGIFEGLQLAISLNITRLQCQTDCAEALNLVSSPMASCSPITLVRSIATLISKQWTIEFILIQREANAAADFLAKSTVTTNEQVQTYIEPPQEIISILHRDLYGPASLRT</sequence>
<dbReference type="PANTHER" id="PTHR33116">
    <property type="entry name" value="REVERSE TRANSCRIPTASE ZINC-BINDING DOMAIN-CONTAINING PROTEIN-RELATED-RELATED"/>
    <property type="match status" value="1"/>
</dbReference>
<dbReference type="SUPFAM" id="SSF56219">
    <property type="entry name" value="DNase I-like"/>
    <property type="match status" value="1"/>
</dbReference>
<dbReference type="InterPro" id="IPR036397">
    <property type="entry name" value="RNaseH_sf"/>
</dbReference>
<dbReference type="Pfam" id="PF00078">
    <property type="entry name" value="RVT_1"/>
    <property type="match status" value="1"/>
</dbReference>
<comment type="caution">
    <text evidence="4">The sequence shown here is derived from an EMBL/GenBank/DDBJ whole genome shotgun (WGS) entry which is preliminary data.</text>
</comment>
<dbReference type="InterPro" id="IPR025558">
    <property type="entry name" value="DUF4283"/>
</dbReference>
<keyword evidence="1" id="KW-0479">Metal-binding</keyword>
<dbReference type="SUPFAM" id="SSF53098">
    <property type="entry name" value="Ribonuclease H-like"/>
    <property type="match status" value="1"/>
</dbReference>
<dbReference type="InterPro" id="IPR005135">
    <property type="entry name" value="Endo/exonuclease/phosphatase"/>
</dbReference>
<dbReference type="GO" id="GO:0003676">
    <property type="term" value="F:nucleic acid binding"/>
    <property type="evidence" value="ECO:0007669"/>
    <property type="project" value="InterPro"/>
</dbReference>
<dbReference type="Gene3D" id="3.60.10.10">
    <property type="entry name" value="Endonuclease/exonuclease/phosphatase"/>
    <property type="match status" value="1"/>
</dbReference>
<evidence type="ECO:0000256" key="2">
    <source>
        <dbReference type="SAM" id="MobiDB-lite"/>
    </source>
</evidence>
<dbReference type="SUPFAM" id="SSF56672">
    <property type="entry name" value="DNA/RNA polymerases"/>
    <property type="match status" value="1"/>
</dbReference>
<keyword evidence="5" id="KW-1185">Reference proteome</keyword>
<dbReference type="Pfam" id="PF03372">
    <property type="entry name" value="Exo_endo_phos"/>
    <property type="match status" value="1"/>
</dbReference>
<dbReference type="InterPro" id="IPR012337">
    <property type="entry name" value="RNaseH-like_sf"/>
</dbReference>
<keyword evidence="1" id="KW-0862">Zinc</keyword>
<reference evidence="4" key="1">
    <citation type="submission" date="2019-09" db="EMBL/GenBank/DDBJ databases">
        <title>Draft genome information of white flower Hibiscus syriacus.</title>
        <authorList>
            <person name="Kim Y.-M."/>
        </authorList>
    </citation>
    <scope>NUCLEOTIDE SEQUENCE [LARGE SCALE GENOMIC DNA]</scope>
    <source>
        <strain evidence="4">YM2019G1</strain>
    </source>
</reference>
<evidence type="ECO:0000259" key="3">
    <source>
        <dbReference type="PROSITE" id="PS50158"/>
    </source>
</evidence>
<dbReference type="EMBL" id="VEPZ02001007">
    <property type="protein sequence ID" value="KAE8702745.1"/>
    <property type="molecule type" value="Genomic_DNA"/>
</dbReference>
<keyword evidence="1" id="KW-0863">Zinc-finger</keyword>
<dbReference type="Pfam" id="PF14111">
    <property type="entry name" value="DUF4283"/>
    <property type="match status" value="1"/>
</dbReference>
<gene>
    <name evidence="4" type="ORF">F3Y22_tig00110482pilonHSYRG00822</name>
</gene>
<feature type="domain" description="CCHC-type" evidence="3">
    <location>
        <begin position="272"/>
        <end position="287"/>
    </location>
</feature>
<dbReference type="Gene3D" id="3.30.420.10">
    <property type="entry name" value="Ribonuclease H-like superfamily/Ribonuclease H"/>
    <property type="match status" value="1"/>
</dbReference>
<protein>
    <recommendedName>
        <fullName evidence="3">CCHC-type domain-containing protein</fullName>
    </recommendedName>
</protein>
<feature type="region of interest" description="Disordered" evidence="2">
    <location>
        <begin position="338"/>
        <end position="386"/>
    </location>
</feature>
<dbReference type="CDD" id="cd06222">
    <property type="entry name" value="RNase_H_like"/>
    <property type="match status" value="1"/>
</dbReference>
<dbReference type="InterPro" id="IPR001878">
    <property type="entry name" value="Znf_CCHC"/>
</dbReference>